<evidence type="ECO:0000313" key="7">
    <source>
        <dbReference type="EMBL" id="TNM86558.1"/>
    </source>
</evidence>
<feature type="compositionally biased region" description="Acidic residues" evidence="5">
    <location>
        <begin position="586"/>
        <end position="603"/>
    </location>
</feature>
<keyword evidence="8" id="KW-1185">Reference proteome</keyword>
<feature type="compositionally biased region" description="Polar residues" evidence="5">
    <location>
        <begin position="461"/>
        <end position="471"/>
    </location>
</feature>
<evidence type="ECO:0000256" key="5">
    <source>
        <dbReference type="SAM" id="MobiDB-lite"/>
    </source>
</evidence>
<dbReference type="InterPro" id="IPR001781">
    <property type="entry name" value="Znf_LIM"/>
</dbReference>
<keyword evidence="3 4" id="KW-0440">LIM domain</keyword>
<keyword evidence="1 4" id="KW-0479">Metal-binding</keyword>
<feature type="region of interest" description="Disordered" evidence="5">
    <location>
        <begin position="375"/>
        <end position="414"/>
    </location>
</feature>
<dbReference type="CDD" id="cd09485">
    <property type="entry name" value="LIM_Eplin_alpha_beta"/>
    <property type="match status" value="1"/>
</dbReference>
<reference evidence="7 8" key="1">
    <citation type="submission" date="2019-04" db="EMBL/GenBank/DDBJ databases">
        <title>The sequence and de novo assembly of Takifugu bimaculatus genome using PacBio and Hi-C technologies.</title>
        <authorList>
            <person name="Xu P."/>
            <person name="Liu B."/>
            <person name="Zhou Z."/>
        </authorList>
    </citation>
    <scope>NUCLEOTIDE SEQUENCE [LARGE SCALE GENOMIC DNA]</scope>
    <source>
        <strain evidence="7">TB-2018</strain>
        <tissue evidence="7">Muscle</tissue>
    </source>
</reference>
<proteinExistence type="predicted"/>
<feature type="region of interest" description="Disordered" evidence="5">
    <location>
        <begin position="232"/>
        <end position="296"/>
    </location>
</feature>
<dbReference type="SMART" id="SM00132">
    <property type="entry name" value="LIM"/>
    <property type="match status" value="1"/>
</dbReference>
<feature type="compositionally biased region" description="Low complexity" evidence="5">
    <location>
        <begin position="255"/>
        <end position="266"/>
    </location>
</feature>
<dbReference type="FunFam" id="2.10.110.10:FF:000002">
    <property type="entry name" value="LIM domain and actin-binding 1"/>
    <property type="match status" value="1"/>
</dbReference>
<dbReference type="PROSITE" id="PS00478">
    <property type="entry name" value="LIM_DOMAIN_1"/>
    <property type="match status" value="1"/>
</dbReference>
<dbReference type="PANTHER" id="PTHR24206">
    <property type="entry name" value="OS06G0237300 PROTEIN"/>
    <property type="match status" value="1"/>
</dbReference>
<evidence type="ECO:0000256" key="3">
    <source>
        <dbReference type="ARBA" id="ARBA00023038"/>
    </source>
</evidence>
<evidence type="ECO:0000256" key="1">
    <source>
        <dbReference type="ARBA" id="ARBA00022723"/>
    </source>
</evidence>
<feature type="compositionally biased region" description="Acidic residues" evidence="5">
    <location>
        <begin position="636"/>
        <end position="647"/>
    </location>
</feature>
<dbReference type="AlphaFoldDB" id="A0A4Z2B4S6"/>
<evidence type="ECO:0000313" key="8">
    <source>
        <dbReference type="Proteomes" id="UP000516260"/>
    </source>
</evidence>
<evidence type="ECO:0000256" key="2">
    <source>
        <dbReference type="ARBA" id="ARBA00022833"/>
    </source>
</evidence>
<feature type="compositionally biased region" description="Acidic residues" evidence="5">
    <location>
        <begin position="610"/>
        <end position="623"/>
    </location>
</feature>
<dbReference type="Proteomes" id="UP000516260">
    <property type="component" value="Chromosome 7"/>
</dbReference>
<name>A0A4Z2B4S6_9TELE</name>
<dbReference type="InterPro" id="IPR028740">
    <property type="entry name" value="EPLIN_Lim_dom"/>
</dbReference>
<feature type="compositionally biased region" description="Polar residues" evidence="5">
    <location>
        <begin position="118"/>
        <end position="132"/>
    </location>
</feature>
<sequence>MASLVPFSRSQWASQSVRVTAKEMSIVSTRGKSTTIAERFSKYQMAADDGNMEKKKKMMVAEPPPSTVHSGNLSLLKKRWEELQPSSCRTRSVSSSCGPAQPLTHITTSTRPEPEVTSAAQNQPLNTASDTQVRPEESSGPARSSWPHNHLDMEATPPRGSVGGAEVPDAEKPSVPLNSLKMMFETGENLANKESRDQSGGTRAENMEQLLAESTPLKDRMALYQAAISKQEVTPTSVGADLPDGFCGKQKENVPPSSLDLSPESEPNNRKCFTPESNGSGCGSPAPSSQTKASKSFRPPVRETCVSCQKTVYPLERLVANQHIYHSSCFRCSHCNTKLSLVNYASLHNNVYCKPHFCQLFKAKGNYDEGFGHRPHKELWESKGESGEPSPPPKTKIQSPAADSEMSSPTVEDSPLAKVNVLTATMEALGQGSSERSDRPAETRRLKISWPPRLELEDTPSRQGAETTSDGSACKPVRPKWPPEVDSPSLAQEEIPALCRTSSMKERILPFTLSEQPDGPAPEATPQSPPEQDQRSGPWTSTVVLQHHETSAQLLPKQDSWVDVPSNPEEETKSQTLTEEVIPEGYPEEEEVPEGYPEEEEESEKGVVPGEEETNVSSPEEETEASRSSQDVGFWDSEEVDDKEEPQEVLSVEEMIKRNRYYEEDEEEEEEEEVV</sequence>
<feature type="domain" description="LIM zinc-binding" evidence="6">
    <location>
        <begin position="303"/>
        <end position="363"/>
    </location>
</feature>
<keyword evidence="2 4" id="KW-0862">Zinc</keyword>
<accession>A0A4Z2B4S6</accession>
<evidence type="ECO:0000259" key="6">
    <source>
        <dbReference type="PROSITE" id="PS50023"/>
    </source>
</evidence>
<comment type="caution">
    <text evidence="7">The sequence shown here is derived from an EMBL/GenBank/DDBJ whole genome shotgun (WGS) entry which is preliminary data.</text>
</comment>
<dbReference type="SUPFAM" id="SSF57716">
    <property type="entry name" value="Glucocorticoid receptor-like (DNA-binding domain)"/>
    <property type="match status" value="2"/>
</dbReference>
<dbReference type="Pfam" id="PF00412">
    <property type="entry name" value="LIM"/>
    <property type="match status" value="1"/>
</dbReference>
<feature type="compositionally biased region" description="Acidic residues" evidence="5">
    <location>
        <begin position="663"/>
        <end position="675"/>
    </location>
</feature>
<dbReference type="EMBL" id="SWLE01000020">
    <property type="protein sequence ID" value="TNM86558.1"/>
    <property type="molecule type" value="Genomic_DNA"/>
</dbReference>
<dbReference type="Gene3D" id="2.10.110.10">
    <property type="entry name" value="Cysteine Rich Protein"/>
    <property type="match status" value="1"/>
</dbReference>
<dbReference type="GO" id="GO:0046872">
    <property type="term" value="F:metal ion binding"/>
    <property type="evidence" value="ECO:0007669"/>
    <property type="project" value="UniProtKB-KW"/>
</dbReference>
<gene>
    <name evidence="7" type="ORF">fugu_006788</name>
</gene>
<feature type="compositionally biased region" description="Basic and acidic residues" evidence="5">
    <location>
        <begin position="375"/>
        <end position="386"/>
    </location>
</feature>
<feature type="compositionally biased region" description="Low complexity" evidence="5">
    <location>
        <begin position="86"/>
        <end position="97"/>
    </location>
</feature>
<feature type="region of interest" description="Disordered" evidence="5">
    <location>
        <begin position="428"/>
        <end position="675"/>
    </location>
</feature>
<protein>
    <recommendedName>
        <fullName evidence="6">LIM zinc-binding domain-containing protein</fullName>
    </recommendedName>
</protein>
<feature type="compositionally biased region" description="Basic and acidic residues" evidence="5">
    <location>
        <begin position="435"/>
        <end position="445"/>
    </location>
</feature>
<evidence type="ECO:0000256" key="4">
    <source>
        <dbReference type="PROSITE-ProRule" id="PRU00125"/>
    </source>
</evidence>
<dbReference type="PROSITE" id="PS50023">
    <property type="entry name" value="LIM_DOMAIN_2"/>
    <property type="match status" value="1"/>
</dbReference>
<feature type="region of interest" description="Disordered" evidence="5">
    <location>
        <begin position="83"/>
        <end position="177"/>
    </location>
</feature>
<organism evidence="7 8">
    <name type="scientific">Takifugu bimaculatus</name>
    <dbReference type="NCBI Taxonomy" id="433685"/>
    <lineage>
        <taxon>Eukaryota</taxon>
        <taxon>Metazoa</taxon>
        <taxon>Chordata</taxon>
        <taxon>Craniata</taxon>
        <taxon>Vertebrata</taxon>
        <taxon>Euteleostomi</taxon>
        <taxon>Actinopterygii</taxon>
        <taxon>Neopterygii</taxon>
        <taxon>Teleostei</taxon>
        <taxon>Neoteleostei</taxon>
        <taxon>Acanthomorphata</taxon>
        <taxon>Eupercaria</taxon>
        <taxon>Tetraodontiformes</taxon>
        <taxon>Tetradontoidea</taxon>
        <taxon>Tetraodontidae</taxon>
        <taxon>Takifugu</taxon>
    </lineage>
</organism>
<feature type="compositionally biased region" description="Polar residues" evidence="5">
    <location>
        <begin position="535"/>
        <end position="544"/>
    </location>
</feature>